<accession>A0A9Q0U3V0</accession>
<organism evidence="4 5">
    <name type="scientific">Salix koriyanagi</name>
    <dbReference type="NCBI Taxonomy" id="2511006"/>
    <lineage>
        <taxon>Eukaryota</taxon>
        <taxon>Viridiplantae</taxon>
        <taxon>Streptophyta</taxon>
        <taxon>Embryophyta</taxon>
        <taxon>Tracheophyta</taxon>
        <taxon>Spermatophyta</taxon>
        <taxon>Magnoliopsida</taxon>
        <taxon>eudicotyledons</taxon>
        <taxon>Gunneridae</taxon>
        <taxon>Pentapetalae</taxon>
        <taxon>rosids</taxon>
        <taxon>fabids</taxon>
        <taxon>Malpighiales</taxon>
        <taxon>Salicaceae</taxon>
        <taxon>Saliceae</taxon>
        <taxon>Salix</taxon>
    </lineage>
</organism>
<reference evidence="4" key="1">
    <citation type="submission" date="2022-11" db="EMBL/GenBank/DDBJ databases">
        <authorList>
            <person name="Hyden B.L."/>
            <person name="Feng K."/>
            <person name="Yates T."/>
            <person name="Jawdy S."/>
            <person name="Smart L.B."/>
            <person name="Muchero W."/>
        </authorList>
    </citation>
    <scope>NUCLEOTIDE SEQUENCE</scope>
    <source>
        <tissue evidence="4">Shoot tip</tissue>
    </source>
</reference>
<evidence type="ECO:0000313" key="5">
    <source>
        <dbReference type="Proteomes" id="UP001151752"/>
    </source>
</evidence>
<dbReference type="AlphaFoldDB" id="A0A9Q0U3V0"/>
<evidence type="ECO:0000313" key="4">
    <source>
        <dbReference type="EMBL" id="KAJ6723009.1"/>
    </source>
</evidence>
<proteinExistence type="predicted"/>
<dbReference type="EMBL" id="JAPFFM010000013">
    <property type="protein sequence ID" value="KAJ6723009.1"/>
    <property type="molecule type" value="Genomic_DNA"/>
</dbReference>
<evidence type="ECO:0000256" key="1">
    <source>
        <dbReference type="ARBA" id="ARBA00023013"/>
    </source>
</evidence>
<dbReference type="PANTHER" id="PTHR33142">
    <property type="entry name" value="CYCLIN-DEPENDENT PROTEIN KINASE INHIBITOR SMR13"/>
    <property type="match status" value="1"/>
</dbReference>
<keyword evidence="5" id="KW-1185">Reference proteome</keyword>
<keyword evidence="1" id="KW-0649">Protein kinase inhibitor</keyword>
<sequence length="142" mass="16086">MMIPSLQRETLKVNTSPVNKDEEAETALECKTPTGLEHKIPETAWDCKTPTGEEHKIPILSTCPPAPGPRWLLDSLSEKKKASKMNSRAEPKCPVRDAGILQHSFQKDRYRAWFLPGCLEMVSKTCADQKDKIDGFWNFTTR</sequence>
<dbReference type="InterPro" id="IPR040389">
    <property type="entry name" value="SMR"/>
</dbReference>
<name>A0A9Q0U3V0_9ROSI</name>
<evidence type="ECO:0000256" key="3">
    <source>
        <dbReference type="SAM" id="MobiDB-lite"/>
    </source>
</evidence>
<feature type="region of interest" description="Disordered" evidence="3">
    <location>
        <begin position="1"/>
        <end position="20"/>
    </location>
</feature>
<keyword evidence="2" id="KW-0131">Cell cycle</keyword>
<dbReference type="GO" id="GO:0004860">
    <property type="term" value="F:protein kinase inhibitor activity"/>
    <property type="evidence" value="ECO:0007669"/>
    <property type="project" value="UniProtKB-KW"/>
</dbReference>
<evidence type="ECO:0000256" key="2">
    <source>
        <dbReference type="ARBA" id="ARBA00023306"/>
    </source>
</evidence>
<dbReference type="GO" id="GO:0032875">
    <property type="term" value="P:regulation of DNA endoreduplication"/>
    <property type="evidence" value="ECO:0007669"/>
    <property type="project" value="InterPro"/>
</dbReference>
<dbReference type="PANTHER" id="PTHR33142:SF89">
    <property type="entry name" value="CYCLIN-DEPENDENT PROTEIN KINASE INHIBITOR SMR2"/>
    <property type="match status" value="1"/>
</dbReference>
<reference evidence="4" key="2">
    <citation type="journal article" date="2023" name="Int. J. Mol. Sci.">
        <title>De Novo Assembly and Annotation of 11 Diverse Shrub Willow (Salix) Genomes Reveals Novel Gene Organization in Sex-Linked Regions.</title>
        <authorList>
            <person name="Hyden B."/>
            <person name="Feng K."/>
            <person name="Yates T.B."/>
            <person name="Jawdy S."/>
            <person name="Cereghino C."/>
            <person name="Smart L.B."/>
            <person name="Muchero W."/>
        </authorList>
    </citation>
    <scope>NUCLEOTIDE SEQUENCE</scope>
    <source>
        <tissue evidence="4">Shoot tip</tissue>
    </source>
</reference>
<protein>
    <submittedName>
        <fullName evidence="4">Uncharacterized protein</fullName>
    </submittedName>
</protein>
<dbReference type="Proteomes" id="UP001151752">
    <property type="component" value="Chromosome 14"/>
</dbReference>
<comment type="caution">
    <text evidence="4">The sequence shown here is derived from an EMBL/GenBank/DDBJ whole genome shotgun (WGS) entry which is preliminary data.</text>
</comment>
<gene>
    <name evidence="4" type="ORF">OIU74_007566</name>
</gene>